<evidence type="ECO:0000256" key="2">
    <source>
        <dbReference type="SAM" id="MobiDB-lite"/>
    </source>
</evidence>
<feature type="domain" description="Helicase C-terminal" evidence="4">
    <location>
        <begin position="265"/>
        <end position="421"/>
    </location>
</feature>
<dbReference type="Gene3D" id="2.20.70.10">
    <property type="match status" value="1"/>
</dbReference>
<dbReference type="SMART" id="SM00456">
    <property type="entry name" value="WW"/>
    <property type="match status" value="1"/>
</dbReference>
<gene>
    <name evidence="5" type="ORF">Acr_00g0016620</name>
</gene>
<organism evidence="5 6">
    <name type="scientific">Actinidia rufa</name>
    <dbReference type="NCBI Taxonomy" id="165716"/>
    <lineage>
        <taxon>Eukaryota</taxon>
        <taxon>Viridiplantae</taxon>
        <taxon>Streptophyta</taxon>
        <taxon>Embryophyta</taxon>
        <taxon>Tracheophyta</taxon>
        <taxon>Spermatophyta</taxon>
        <taxon>Magnoliopsida</taxon>
        <taxon>eudicotyledons</taxon>
        <taxon>Gunneridae</taxon>
        <taxon>Pentapetalae</taxon>
        <taxon>asterids</taxon>
        <taxon>Ericales</taxon>
        <taxon>Actinidiaceae</taxon>
        <taxon>Actinidia</taxon>
    </lineage>
</organism>
<evidence type="ECO:0000313" key="5">
    <source>
        <dbReference type="EMBL" id="GFS31287.1"/>
    </source>
</evidence>
<feature type="compositionally biased region" description="Gly residues" evidence="2">
    <location>
        <begin position="452"/>
        <end position="462"/>
    </location>
</feature>
<name>A0A7J0DCC1_9ERIC</name>
<evidence type="ECO:0000256" key="1">
    <source>
        <dbReference type="ARBA" id="ARBA00022884"/>
    </source>
</evidence>
<evidence type="ECO:0000259" key="3">
    <source>
        <dbReference type="PROSITE" id="PS50020"/>
    </source>
</evidence>
<dbReference type="PROSITE" id="PS50020">
    <property type="entry name" value="WW_DOMAIN_2"/>
    <property type="match status" value="1"/>
</dbReference>
<evidence type="ECO:0000313" key="6">
    <source>
        <dbReference type="Proteomes" id="UP000585474"/>
    </source>
</evidence>
<feature type="region of interest" description="Disordered" evidence="2">
    <location>
        <begin position="59"/>
        <end position="111"/>
    </location>
</feature>
<dbReference type="SUPFAM" id="SSF51045">
    <property type="entry name" value="WW domain"/>
    <property type="match status" value="1"/>
</dbReference>
<proteinExistence type="predicted"/>
<feature type="region of interest" description="Disordered" evidence="2">
    <location>
        <begin position="561"/>
        <end position="588"/>
    </location>
</feature>
<dbReference type="InterPro" id="IPR001650">
    <property type="entry name" value="Helicase_C-like"/>
</dbReference>
<feature type="compositionally biased region" description="Basic and acidic residues" evidence="2">
    <location>
        <begin position="73"/>
        <end position="87"/>
    </location>
</feature>
<feature type="compositionally biased region" description="Basic and acidic residues" evidence="2">
    <location>
        <begin position="565"/>
        <end position="585"/>
    </location>
</feature>
<keyword evidence="6" id="KW-1185">Reference proteome</keyword>
<feature type="domain" description="WW" evidence="3">
    <location>
        <begin position="18"/>
        <end position="52"/>
    </location>
</feature>
<protein>
    <submittedName>
        <fullName evidence="5">DEAD box RNA helicase family protein</fullName>
    </submittedName>
</protein>
<dbReference type="SUPFAM" id="SSF52540">
    <property type="entry name" value="P-loop containing nucleoside triphosphate hydrolases"/>
    <property type="match status" value="1"/>
</dbReference>
<dbReference type="EMBL" id="BJWL01000140">
    <property type="protein sequence ID" value="GFS31287.1"/>
    <property type="molecule type" value="Genomic_DNA"/>
</dbReference>
<dbReference type="PROSITE" id="PS01159">
    <property type="entry name" value="WW_DOMAIN_1"/>
    <property type="match status" value="1"/>
</dbReference>
<dbReference type="PANTHER" id="PTHR47958">
    <property type="entry name" value="ATP-DEPENDENT RNA HELICASE DBP3"/>
    <property type="match status" value="1"/>
</dbReference>
<reference evidence="6" key="1">
    <citation type="submission" date="2019-07" db="EMBL/GenBank/DDBJ databases">
        <title>De Novo Assembly of kiwifruit Actinidia rufa.</title>
        <authorList>
            <person name="Sugita-Konishi S."/>
            <person name="Sato K."/>
            <person name="Mori E."/>
            <person name="Abe Y."/>
            <person name="Kisaki G."/>
            <person name="Hamano K."/>
            <person name="Suezawa K."/>
            <person name="Otani M."/>
            <person name="Fukuda T."/>
            <person name="Manabe T."/>
            <person name="Gomi K."/>
            <person name="Tabuchi M."/>
            <person name="Akimitsu K."/>
            <person name="Kataoka I."/>
        </authorList>
    </citation>
    <scope>NUCLEOTIDE SEQUENCE [LARGE SCALE GENOMIC DNA]</scope>
    <source>
        <strain evidence="6">cv. Fuchu</strain>
    </source>
</reference>
<dbReference type="Pfam" id="PF00271">
    <property type="entry name" value="Helicase_C"/>
    <property type="match status" value="1"/>
</dbReference>
<keyword evidence="5" id="KW-0547">Nucleotide-binding</keyword>
<comment type="caution">
    <text evidence="5">The sequence shown here is derived from an EMBL/GenBank/DDBJ whole genome shotgun (WGS) entry which is preliminary data.</text>
</comment>
<sequence>MASATVSSAAPCYAPEDPSLPKSWRVLVDGKTDYLYFWNPETNVTQYERPIAPLKLSAPLSSSVQVPQSSQGKRRDNSYNDDSDRYSRGSKLSGQARLAQGGKSGSDHSYNVLNGGIGTGHGASFGKGHGPSDVENGPSAESYHLHVVVMAFGFNCCQRDNVCPPFASFEATGFLQRFLERYTKLGFLHLLQYMHSHGQLLFKVVILELATQIEDKVVKFGKSSKICCTTRKIVKEVPTRRQTLMYTATWPKEVRKIATDLLVYPVQVNIGNVDKLVANKAITQNVELLVPMEKHRRLEQILQSQEPGSKIIIFSAIHGDKSQGERDHMLNQFWTGRSPVLVATDVAAHGLDIKDIRVVINYDFPTGVEDNVHRIGRIGRAGATGLAYTFFGDQYAKHASDLIKILEGANQHVPPELDNVASRGGGMGRARRPWGSGSGGQDAGRGGRNDTGYGGRDGGRGSWGIPERGSGRGFDRDSRDRKSSEKSSRLLRLSDGYFRVLIDVYASFINPRASMKAWFMLEAVLAKVEAQTRFQDGETTGATRLIVVAVVLAESRPPEISRSPADYHRRENLRESDDDAPKEWGKAPNVGKVANHLHMDLARHISQIRKRRKA</sequence>
<keyword evidence="5" id="KW-0347">Helicase</keyword>
<dbReference type="Pfam" id="PF00397">
    <property type="entry name" value="WW"/>
    <property type="match status" value="1"/>
</dbReference>
<dbReference type="GO" id="GO:0003723">
    <property type="term" value="F:RNA binding"/>
    <property type="evidence" value="ECO:0007669"/>
    <property type="project" value="UniProtKB-KW"/>
</dbReference>
<dbReference type="OrthoDB" id="196131at2759"/>
<dbReference type="SMART" id="SM00490">
    <property type="entry name" value="HELICc"/>
    <property type="match status" value="1"/>
</dbReference>
<dbReference type="AlphaFoldDB" id="A0A7J0DCC1"/>
<dbReference type="Gene3D" id="3.40.50.300">
    <property type="entry name" value="P-loop containing nucleotide triphosphate hydrolases"/>
    <property type="match status" value="2"/>
</dbReference>
<dbReference type="PROSITE" id="PS51194">
    <property type="entry name" value="HELICASE_CTER"/>
    <property type="match status" value="1"/>
</dbReference>
<feature type="compositionally biased region" description="Gly residues" evidence="2">
    <location>
        <begin position="436"/>
        <end position="446"/>
    </location>
</feature>
<feature type="compositionally biased region" description="Basic and acidic residues" evidence="2">
    <location>
        <begin position="469"/>
        <end position="486"/>
    </location>
</feature>
<accession>A0A7J0DCC1</accession>
<feature type="region of interest" description="Disordered" evidence="2">
    <location>
        <begin position="414"/>
        <end position="486"/>
    </location>
</feature>
<keyword evidence="5" id="KW-0067">ATP-binding</keyword>
<dbReference type="InterPro" id="IPR027417">
    <property type="entry name" value="P-loop_NTPase"/>
</dbReference>
<dbReference type="InterPro" id="IPR001202">
    <property type="entry name" value="WW_dom"/>
</dbReference>
<dbReference type="CDD" id="cd00201">
    <property type="entry name" value="WW"/>
    <property type="match status" value="1"/>
</dbReference>
<keyword evidence="5" id="KW-0378">Hydrolase</keyword>
<dbReference type="Proteomes" id="UP000585474">
    <property type="component" value="Unassembled WGS sequence"/>
</dbReference>
<dbReference type="GO" id="GO:0004386">
    <property type="term" value="F:helicase activity"/>
    <property type="evidence" value="ECO:0007669"/>
    <property type="project" value="UniProtKB-KW"/>
</dbReference>
<keyword evidence="1" id="KW-0694">RNA-binding</keyword>
<dbReference type="CDD" id="cd18787">
    <property type="entry name" value="SF2_C_DEAD"/>
    <property type="match status" value="1"/>
</dbReference>
<dbReference type="InterPro" id="IPR036020">
    <property type="entry name" value="WW_dom_sf"/>
</dbReference>
<feature type="compositionally biased region" description="Low complexity" evidence="2">
    <location>
        <begin position="59"/>
        <end position="70"/>
    </location>
</feature>
<evidence type="ECO:0000259" key="4">
    <source>
        <dbReference type="PROSITE" id="PS51194"/>
    </source>
</evidence>